<dbReference type="STRING" id="450851.PHZ_c2739"/>
<dbReference type="PROSITE" id="PS50076">
    <property type="entry name" value="DNAJ_2"/>
    <property type="match status" value="1"/>
</dbReference>
<dbReference type="Proteomes" id="UP000001868">
    <property type="component" value="Chromosome"/>
</dbReference>
<dbReference type="EMBL" id="CP000747">
    <property type="protein sequence ID" value="ACG79148.1"/>
    <property type="molecule type" value="Genomic_DNA"/>
</dbReference>
<evidence type="ECO:0000313" key="3">
    <source>
        <dbReference type="Proteomes" id="UP000001868"/>
    </source>
</evidence>
<proteinExistence type="predicted"/>
<dbReference type="InterPro" id="IPR008971">
    <property type="entry name" value="HSP40/DnaJ_pept-bd"/>
</dbReference>
<dbReference type="Gene3D" id="2.60.260.20">
    <property type="entry name" value="Urease metallochaperone UreE, N-terminal domain"/>
    <property type="match status" value="1"/>
</dbReference>
<accession>B4RHV7</accession>
<evidence type="ECO:0000259" key="1">
    <source>
        <dbReference type="PROSITE" id="PS50076"/>
    </source>
</evidence>
<dbReference type="GO" id="GO:0051082">
    <property type="term" value="F:unfolded protein binding"/>
    <property type="evidence" value="ECO:0007669"/>
    <property type="project" value="InterPro"/>
</dbReference>
<dbReference type="KEGG" id="pzu:PHZ_c2739"/>
<dbReference type="GO" id="GO:0006457">
    <property type="term" value="P:protein folding"/>
    <property type="evidence" value="ECO:0007669"/>
    <property type="project" value="InterPro"/>
</dbReference>
<dbReference type="OrthoDB" id="7170795at2"/>
<dbReference type="InterPro" id="IPR036869">
    <property type="entry name" value="J_dom_sf"/>
</dbReference>
<dbReference type="Pfam" id="PF00226">
    <property type="entry name" value="DnaJ"/>
    <property type="match status" value="1"/>
</dbReference>
<dbReference type="eggNOG" id="COG0484">
    <property type="taxonomic scope" value="Bacteria"/>
</dbReference>
<dbReference type="CDD" id="cd06257">
    <property type="entry name" value="DnaJ"/>
    <property type="match status" value="1"/>
</dbReference>
<dbReference type="SUPFAM" id="SSF49493">
    <property type="entry name" value="HSP40/DnaJ peptide-binding domain"/>
    <property type="match status" value="1"/>
</dbReference>
<name>B4RHV7_PHEZH</name>
<dbReference type="RefSeq" id="WP_012523286.1">
    <property type="nucleotide sequence ID" value="NC_011144.1"/>
</dbReference>
<protein>
    <submittedName>
        <fullName evidence="2">DnaJ-class molecular chaperone</fullName>
    </submittedName>
</protein>
<sequence>MARPRSEMSLKLAREVLGVSSLSTPAEVRRAFREAAKRAHPDGGGDDGAFRQVVEAYRRLRNPVDDGLAPPPVKASAPAPDPRLTIAPITALLGGIAEHRLPDGRLIRITLPAGLRSGDKVRAGEARLEVYVRAEGGVLVRGHDLWMTAHLPTATLRKGGRITLDTPLGKRIVWITRKAADRGLVRLEGQGLPARGRHPKGHLFIRLAQTAGAADSAALSLLRRFAAAWAA</sequence>
<dbReference type="InterPro" id="IPR001623">
    <property type="entry name" value="DnaJ_domain"/>
</dbReference>
<feature type="domain" description="J" evidence="1">
    <location>
        <begin position="12"/>
        <end position="65"/>
    </location>
</feature>
<dbReference type="AlphaFoldDB" id="B4RHV7"/>
<gene>
    <name evidence="2" type="ordered locus">PHZ_c2739</name>
</gene>
<dbReference type="eggNOG" id="COG2214">
    <property type="taxonomic scope" value="Bacteria"/>
</dbReference>
<organism evidence="2 3">
    <name type="scientific">Phenylobacterium zucineum (strain HLK1)</name>
    <dbReference type="NCBI Taxonomy" id="450851"/>
    <lineage>
        <taxon>Bacteria</taxon>
        <taxon>Pseudomonadati</taxon>
        <taxon>Pseudomonadota</taxon>
        <taxon>Alphaproteobacteria</taxon>
        <taxon>Caulobacterales</taxon>
        <taxon>Caulobacteraceae</taxon>
        <taxon>Phenylobacterium</taxon>
    </lineage>
</organism>
<dbReference type="HOGENOM" id="CLU_1188233_0_0_5"/>
<keyword evidence="3" id="KW-1185">Reference proteome</keyword>
<dbReference type="SMART" id="SM00271">
    <property type="entry name" value="DnaJ"/>
    <property type="match status" value="1"/>
</dbReference>
<evidence type="ECO:0000313" key="2">
    <source>
        <dbReference type="EMBL" id="ACG79148.1"/>
    </source>
</evidence>
<reference evidence="2 3" key="1">
    <citation type="journal article" date="2008" name="BMC Genomics">
        <title>Complete genome of Phenylobacterium zucineum - a novel facultative intracellular bacterium isolated from human erythroleukemia cell line K562.</title>
        <authorList>
            <person name="Luo Y."/>
            <person name="Xu X."/>
            <person name="Ding Z."/>
            <person name="Liu Z."/>
            <person name="Zhang B."/>
            <person name="Yan Z."/>
            <person name="Sun J."/>
            <person name="Hu S."/>
            <person name="Hu X."/>
        </authorList>
    </citation>
    <scope>NUCLEOTIDE SEQUENCE [LARGE SCALE GENOMIC DNA]</scope>
    <source>
        <strain evidence="2 3">HLK1</strain>
    </source>
</reference>
<dbReference type="Gene3D" id="1.10.287.110">
    <property type="entry name" value="DnaJ domain"/>
    <property type="match status" value="1"/>
</dbReference>
<dbReference type="SUPFAM" id="SSF46565">
    <property type="entry name" value="Chaperone J-domain"/>
    <property type="match status" value="1"/>
</dbReference>